<sequence>MLLIDDVSDVDKDVLFISRLWDAEVRYWFNDIAENHKKKLTERNVIQFFNLATGLLKQVERI</sequence>
<accession>A0AAN1FNJ7</accession>
<proteinExistence type="predicted"/>
<name>A0AAN1FNJ7_9VIBR</name>
<dbReference type="Proteomes" id="UP000197092">
    <property type="component" value="Chromosome 2"/>
</dbReference>
<dbReference type="KEGG" id="vsh:BSZ05_21885"/>
<dbReference type="AlphaFoldDB" id="A0AAN1FNJ7"/>
<gene>
    <name evidence="1" type="ORF">BSZ05_21885</name>
</gene>
<evidence type="ECO:0000313" key="2">
    <source>
        <dbReference type="Proteomes" id="UP000197092"/>
    </source>
</evidence>
<organism evidence="1 2">
    <name type="scientific">Vibrio mediterranei</name>
    <dbReference type="NCBI Taxonomy" id="689"/>
    <lineage>
        <taxon>Bacteria</taxon>
        <taxon>Pseudomonadati</taxon>
        <taxon>Pseudomonadota</taxon>
        <taxon>Gammaproteobacteria</taxon>
        <taxon>Vibrionales</taxon>
        <taxon>Vibrionaceae</taxon>
        <taxon>Vibrio</taxon>
    </lineage>
</organism>
<evidence type="ECO:0000313" key="1">
    <source>
        <dbReference type="EMBL" id="ASI93322.1"/>
    </source>
</evidence>
<dbReference type="EMBL" id="CP018309">
    <property type="protein sequence ID" value="ASI93322.1"/>
    <property type="molecule type" value="Genomic_DNA"/>
</dbReference>
<protein>
    <submittedName>
        <fullName evidence="1">Uncharacterized protein</fullName>
    </submittedName>
</protein>
<reference evidence="2" key="1">
    <citation type="submission" date="2016-12" db="EMBL/GenBank/DDBJ databases">
        <title>Comparative genomic analysis reveals the diversity, evolution, and environmental adaptation strategies of the genus Vibrio.</title>
        <authorList>
            <person name="Lin H."/>
            <person name="Wang X."/>
            <person name="Zhang X.-H."/>
        </authorList>
    </citation>
    <scope>NUCLEOTIDE SEQUENCE [LARGE SCALE GENOMIC DNA]</scope>
    <source>
        <strain evidence="2">QT6D1</strain>
    </source>
</reference>